<organism evidence="4 5">
    <name type="scientific">Endozoicomonas elysicola</name>
    <dbReference type="NCBI Taxonomy" id="305900"/>
    <lineage>
        <taxon>Bacteria</taxon>
        <taxon>Pseudomonadati</taxon>
        <taxon>Pseudomonadota</taxon>
        <taxon>Gammaproteobacteria</taxon>
        <taxon>Oceanospirillales</taxon>
        <taxon>Endozoicomonadaceae</taxon>
        <taxon>Endozoicomonas</taxon>
    </lineage>
</organism>
<comment type="caution">
    <text evidence="4">The sequence shown here is derived from an EMBL/GenBank/DDBJ whole genome shotgun (WGS) entry which is preliminary data.</text>
</comment>
<dbReference type="AlphaFoldDB" id="A0A081KEW0"/>
<dbReference type="RefSeq" id="WP_020581352.1">
    <property type="nucleotide sequence ID" value="NZ_JOJP01000001.1"/>
</dbReference>
<proteinExistence type="predicted"/>
<dbReference type="InterPro" id="IPR027385">
    <property type="entry name" value="Beta-barrel_OMP"/>
</dbReference>
<keyword evidence="5" id="KW-1185">Reference proteome</keyword>
<name>A0A081KEW0_9GAMM</name>
<dbReference type="Proteomes" id="UP000027997">
    <property type="component" value="Unassembled WGS sequence"/>
</dbReference>
<reference evidence="4 5" key="1">
    <citation type="submission" date="2014-06" db="EMBL/GenBank/DDBJ databases">
        <title>Whole Genome Sequences of Three Symbiotic Endozoicomonas Bacteria.</title>
        <authorList>
            <person name="Neave M.J."/>
            <person name="Apprill A."/>
            <person name="Voolstra C.R."/>
        </authorList>
    </citation>
    <scope>NUCLEOTIDE SEQUENCE [LARGE SCALE GENOMIC DNA]</scope>
    <source>
        <strain evidence="4 5">DSM 22380</strain>
    </source>
</reference>
<evidence type="ECO:0000313" key="5">
    <source>
        <dbReference type="Proteomes" id="UP000027997"/>
    </source>
</evidence>
<evidence type="ECO:0000256" key="1">
    <source>
        <dbReference type="ARBA" id="ARBA00022729"/>
    </source>
</evidence>
<dbReference type="Pfam" id="PF13505">
    <property type="entry name" value="OMP_b-brl"/>
    <property type="match status" value="1"/>
</dbReference>
<protein>
    <recommendedName>
        <fullName evidence="3">Outer membrane protein beta-barrel domain-containing protein</fullName>
    </recommendedName>
</protein>
<keyword evidence="1 2" id="KW-0732">Signal</keyword>
<feature type="domain" description="Outer membrane protein beta-barrel" evidence="3">
    <location>
        <begin position="10"/>
        <end position="209"/>
    </location>
</feature>
<dbReference type="InterPro" id="IPR011250">
    <property type="entry name" value="OMP/PagP_B-barrel"/>
</dbReference>
<sequence>MLKHIASAAIAASVLMSSSAVMANDWFVGATVGSANHGFKADEDGDKPAFKDTYTGLRAGTFINDNIRVYANLGQVKGTDKESIGPVSLTGKIKNQELSVSADYVDNLLQLENTKYFVGGTLGYNRMKLDLDIEEGNNKLSASGKDNAALYGVQFGLIQEFTPSISAELGYRYSRMNNKVNLNNPDFDEPVEFKQKDQKLAYINVSYRF</sequence>
<evidence type="ECO:0000259" key="3">
    <source>
        <dbReference type="Pfam" id="PF13505"/>
    </source>
</evidence>
<evidence type="ECO:0000313" key="4">
    <source>
        <dbReference type="EMBL" id="KEI72686.1"/>
    </source>
</evidence>
<gene>
    <name evidence="4" type="ORF">GV64_19910</name>
</gene>
<dbReference type="STRING" id="305900.GV64_19910"/>
<dbReference type="Gene3D" id="2.40.160.20">
    <property type="match status" value="1"/>
</dbReference>
<dbReference type="SUPFAM" id="SSF56925">
    <property type="entry name" value="OMPA-like"/>
    <property type="match status" value="1"/>
</dbReference>
<evidence type="ECO:0000256" key="2">
    <source>
        <dbReference type="SAM" id="SignalP"/>
    </source>
</evidence>
<feature type="signal peptide" evidence="2">
    <location>
        <begin position="1"/>
        <end position="23"/>
    </location>
</feature>
<feature type="chain" id="PRO_5001758830" description="Outer membrane protein beta-barrel domain-containing protein" evidence="2">
    <location>
        <begin position="24"/>
        <end position="209"/>
    </location>
</feature>
<accession>A0A081KEW0</accession>
<dbReference type="EMBL" id="JOJP01000001">
    <property type="protein sequence ID" value="KEI72686.1"/>
    <property type="molecule type" value="Genomic_DNA"/>
</dbReference>